<keyword evidence="1" id="KW-0812">Transmembrane</keyword>
<reference evidence="2" key="1">
    <citation type="submission" date="2020-02" db="EMBL/GenBank/DDBJ databases">
        <authorList>
            <person name="Meier V. D."/>
        </authorList>
    </citation>
    <scope>NUCLEOTIDE SEQUENCE</scope>
    <source>
        <strain evidence="2">AVDCRST_MAG05</strain>
    </source>
</reference>
<feature type="transmembrane region" description="Helical" evidence="1">
    <location>
        <begin position="479"/>
        <end position="498"/>
    </location>
</feature>
<evidence type="ECO:0008006" key="3">
    <source>
        <dbReference type="Google" id="ProtNLM"/>
    </source>
</evidence>
<feature type="transmembrane region" description="Helical" evidence="1">
    <location>
        <begin position="417"/>
        <end position="434"/>
    </location>
</feature>
<feature type="transmembrane region" description="Helical" evidence="1">
    <location>
        <begin position="216"/>
        <end position="237"/>
    </location>
</feature>
<sequence length="685" mass="74155">MTALGRLQTLDARIALLGVVALIPVWPLRSVFAGVPIVPYLCALCLFMVPGAVLVGRLFEDLPGPVVAPVSFAVSVGGFALLGVPFLAMNLGLEPYLWVAFAIVASSLVVATLGALRRKHPGRDDARDRLAPDWLWGPFLLLGAALATVSRAKDPFPYDDIWVYLAWVREFLDAGDGGFREPYFGGQMGSSRAQINGWLLEQAALSRVSGIDSVDLVLGYLTPTLVLMSLLAFYALARMLLQSGTAALLVGSLYALGLLLRVGGRWIERVAEDKFLAWFLFLPVALIFAVLFLEARKRRHLAVFAFFCWAAVAVHPVGLAIIGLSAAGLGLVHLAVDWRRRDAWAGTAGLAGALLSVLLAPLLYLLATGESLVAALRSADISSGDPDVLANMVFVKPEWQRVLELGNGYYMVHPAQMLNPVVPVAFLVGLPFLIPRLRRSLAAQLLVGMLVVPAVVCFVPPVATFFGDHVILPGQLWRLAWPIPLAASLTAGWLFWELTRLARAGLRSSRGSRRVGRFLPFVLVCALMVAAAPLSVGHARVAYRAAGGAQSQGMCFDPVFDWVRENVEEESVVLAPDLENTCIPAYSAEADVVSLRGSLLLRVLPALQGRAPDRIEVPRGTLDVRSFFYGSTPEEKARIIERYDANYVMVRAGSPLNETFESQPGFATVYVSARGYTLYAVNLDG</sequence>
<feature type="transmembrane region" description="Helical" evidence="1">
    <location>
        <begin position="38"/>
        <end position="59"/>
    </location>
</feature>
<feature type="transmembrane region" description="Helical" evidence="1">
    <location>
        <begin position="446"/>
        <end position="467"/>
    </location>
</feature>
<feature type="transmembrane region" description="Helical" evidence="1">
    <location>
        <begin position="301"/>
        <end position="332"/>
    </location>
</feature>
<feature type="transmembrane region" description="Helical" evidence="1">
    <location>
        <begin position="344"/>
        <end position="367"/>
    </location>
</feature>
<proteinExistence type="predicted"/>
<organism evidence="2">
    <name type="scientific">uncultured Rubrobacteraceae bacterium</name>
    <dbReference type="NCBI Taxonomy" id="349277"/>
    <lineage>
        <taxon>Bacteria</taxon>
        <taxon>Bacillati</taxon>
        <taxon>Actinomycetota</taxon>
        <taxon>Rubrobacteria</taxon>
        <taxon>Rubrobacterales</taxon>
        <taxon>Rubrobacteraceae</taxon>
        <taxon>environmental samples</taxon>
    </lineage>
</organism>
<dbReference type="EMBL" id="CADCVM010000201">
    <property type="protein sequence ID" value="CAA9490943.1"/>
    <property type="molecule type" value="Genomic_DNA"/>
</dbReference>
<gene>
    <name evidence="2" type="ORF">AVDCRST_MAG05-1897</name>
</gene>
<feature type="transmembrane region" description="Helical" evidence="1">
    <location>
        <begin position="518"/>
        <end position="536"/>
    </location>
</feature>
<protein>
    <recommendedName>
        <fullName evidence="3">Glycosyltransferase RgtA/B/C/D-like domain-containing protein</fullName>
    </recommendedName>
</protein>
<keyword evidence="1" id="KW-1133">Transmembrane helix</keyword>
<name>A0A6J4SCZ5_9ACTN</name>
<feature type="transmembrane region" description="Helical" evidence="1">
    <location>
        <begin position="95"/>
        <end position="116"/>
    </location>
</feature>
<keyword evidence="1" id="KW-0472">Membrane</keyword>
<feature type="transmembrane region" description="Helical" evidence="1">
    <location>
        <begin position="275"/>
        <end position="295"/>
    </location>
</feature>
<feature type="transmembrane region" description="Helical" evidence="1">
    <location>
        <begin position="243"/>
        <end position="263"/>
    </location>
</feature>
<feature type="transmembrane region" description="Helical" evidence="1">
    <location>
        <begin position="66"/>
        <end position="89"/>
    </location>
</feature>
<feature type="transmembrane region" description="Helical" evidence="1">
    <location>
        <begin position="12"/>
        <end position="32"/>
    </location>
</feature>
<evidence type="ECO:0000313" key="2">
    <source>
        <dbReference type="EMBL" id="CAA9490943.1"/>
    </source>
</evidence>
<dbReference type="AlphaFoldDB" id="A0A6J4SCZ5"/>
<accession>A0A6J4SCZ5</accession>
<evidence type="ECO:0000256" key="1">
    <source>
        <dbReference type="SAM" id="Phobius"/>
    </source>
</evidence>